<dbReference type="HOGENOM" id="CLU_3251755_0_0_9"/>
<accession>K1LMZ9</accession>
<evidence type="ECO:0000313" key="2">
    <source>
        <dbReference type="Proteomes" id="UP000004465"/>
    </source>
</evidence>
<gene>
    <name evidence="1" type="ORF">HMPREF9706_01545</name>
</gene>
<dbReference type="Proteomes" id="UP000004465">
    <property type="component" value="Unassembled WGS sequence"/>
</dbReference>
<dbReference type="PATRIC" id="fig|883111.3.peg.1565"/>
<dbReference type="EMBL" id="AGZD01000012">
    <property type="protein sequence ID" value="EKB53467.1"/>
    <property type="molecule type" value="Genomic_DNA"/>
</dbReference>
<evidence type="ECO:0000313" key="1">
    <source>
        <dbReference type="EMBL" id="EKB53467.1"/>
    </source>
</evidence>
<organism evidence="1 2">
    <name type="scientific">Facklamia hominis CCUG 36813</name>
    <dbReference type="NCBI Taxonomy" id="883111"/>
    <lineage>
        <taxon>Bacteria</taxon>
        <taxon>Bacillati</taxon>
        <taxon>Bacillota</taxon>
        <taxon>Bacilli</taxon>
        <taxon>Lactobacillales</taxon>
        <taxon>Aerococcaceae</taxon>
        <taxon>Facklamia</taxon>
    </lineage>
</organism>
<proteinExistence type="predicted"/>
<reference evidence="1 2" key="1">
    <citation type="submission" date="2012-07" db="EMBL/GenBank/DDBJ databases">
        <title>The Genome Sequence of Facklamia hominis CCUG 36813.</title>
        <authorList>
            <consortium name="The Broad Institute Genome Sequencing Platform"/>
            <person name="Earl A."/>
            <person name="Ward D."/>
            <person name="Feldgarden M."/>
            <person name="Gevers D."/>
            <person name="Huys G."/>
            <person name="Walker B."/>
            <person name="Young S.K."/>
            <person name="Zeng Q."/>
            <person name="Gargeya S."/>
            <person name="Fitzgerald M."/>
            <person name="Haas B."/>
            <person name="Abouelleil A."/>
            <person name="Alvarado L."/>
            <person name="Arachchi H.M."/>
            <person name="Berlin A.M."/>
            <person name="Chapman S.B."/>
            <person name="Goldberg J."/>
            <person name="Griggs A."/>
            <person name="Gujja S."/>
            <person name="Hansen M."/>
            <person name="Howarth C."/>
            <person name="Imamovic A."/>
            <person name="Larimer J."/>
            <person name="McCowen C."/>
            <person name="Montmayeur A."/>
            <person name="Murphy C."/>
            <person name="Neiman D."/>
            <person name="Pearson M."/>
            <person name="Priest M."/>
            <person name="Roberts A."/>
            <person name="Saif S."/>
            <person name="Shea T."/>
            <person name="Sisk P."/>
            <person name="Sykes S."/>
            <person name="Wortman J."/>
            <person name="Nusbaum C."/>
            <person name="Birren B."/>
        </authorList>
    </citation>
    <scope>NUCLEOTIDE SEQUENCE [LARGE SCALE GENOMIC DNA]</scope>
    <source>
        <strain evidence="1 2">CCUG 36813</strain>
    </source>
</reference>
<dbReference type="STRING" id="883111.HMPREF9706_01545"/>
<dbReference type="AlphaFoldDB" id="K1LMZ9"/>
<name>K1LMZ9_9LACT</name>
<comment type="caution">
    <text evidence="1">The sequence shown here is derived from an EMBL/GenBank/DDBJ whole genome shotgun (WGS) entry which is preliminary data.</text>
</comment>
<protein>
    <recommendedName>
        <fullName evidence="3">DUF262 domain-containing protein</fullName>
    </recommendedName>
</protein>
<keyword evidence="2" id="KW-1185">Reference proteome</keyword>
<evidence type="ECO:0008006" key="3">
    <source>
        <dbReference type="Google" id="ProtNLM"/>
    </source>
</evidence>
<sequence>MDATKGNIYAILNGNKQFLIPVYQRYYSWDLAQCQFERISSI</sequence>